<reference evidence="3" key="1">
    <citation type="submission" date="2020-01" db="EMBL/GenBank/DDBJ databases">
        <authorList>
            <consortium name="DOE Joint Genome Institute"/>
            <person name="Haridas S."/>
            <person name="Albert R."/>
            <person name="Binder M."/>
            <person name="Bloem J."/>
            <person name="Labutti K."/>
            <person name="Salamov A."/>
            <person name="Andreopoulos B."/>
            <person name="Baker S.E."/>
            <person name="Barry K."/>
            <person name="Bills G."/>
            <person name="Bluhm B.H."/>
            <person name="Cannon C."/>
            <person name="Castanera R."/>
            <person name="Culley D.E."/>
            <person name="Daum C."/>
            <person name="Ezra D."/>
            <person name="Gonzalez J.B."/>
            <person name="Henrissat B."/>
            <person name="Kuo A."/>
            <person name="Liang C."/>
            <person name="Lipzen A."/>
            <person name="Lutzoni F."/>
            <person name="Magnuson J."/>
            <person name="Mondo S."/>
            <person name="Nolan M."/>
            <person name="Ohm R."/>
            <person name="Pangilinan J."/>
            <person name="Park H.-J."/>
            <person name="Ramirez L."/>
            <person name="Alfaro M."/>
            <person name="Sun H."/>
            <person name="Tritt A."/>
            <person name="Yoshinaga Y."/>
            <person name="Zwiers L.-H."/>
            <person name="Turgeon B.G."/>
            <person name="Goodwin S.B."/>
            <person name="Spatafora J.W."/>
            <person name="Crous P.W."/>
            <person name="Grigoriev I.V."/>
        </authorList>
    </citation>
    <scope>NUCLEOTIDE SEQUENCE</scope>
    <source>
        <strain evidence="3">IPT5</strain>
    </source>
</reference>
<dbReference type="InterPro" id="IPR053178">
    <property type="entry name" value="Osmoadaptation_assoc"/>
</dbReference>
<dbReference type="AlphaFoldDB" id="A0A6A7AQT2"/>
<gene>
    <name evidence="3" type="ORF">T440DRAFT_472659</name>
</gene>
<organism evidence="3 4">
    <name type="scientific">Plenodomus tracheiphilus IPT5</name>
    <dbReference type="NCBI Taxonomy" id="1408161"/>
    <lineage>
        <taxon>Eukaryota</taxon>
        <taxon>Fungi</taxon>
        <taxon>Dikarya</taxon>
        <taxon>Ascomycota</taxon>
        <taxon>Pezizomycotina</taxon>
        <taxon>Dothideomycetes</taxon>
        <taxon>Pleosporomycetidae</taxon>
        <taxon>Pleosporales</taxon>
        <taxon>Pleosporineae</taxon>
        <taxon>Leptosphaeriaceae</taxon>
        <taxon>Plenodomus</taxon>
    </lineage>
</organism>
<dbReference type="PANTHER" id="PTHR38111:SF5">
    <property type="entry name" value="TRANSCRIPTION FACTOR DOMAIN-CONTAINING PROTEIN"/>
    <property type="match status" value="1"/>
</dbReference>
<evidence type="ECO:0000313" key="3">
    <source>
        <dbReference type="EMBL" id="KAF2845433.1"/>
    </source>
</evidence>
<sequence>MVGVPKSTGCLICRKRKIKCDETWPTCLNCRKNGKTCPGPPARHTFRDSVPKLTVGTPDEIRNVALEPLGPQRQDLTRLNEKLGEDGSVMYQFRLSHQTYAQAPRNYLKQRSSSKTSTHPEVPLLRQPCPSEHQRLAHALIMAITTGSAGQRMSVFGSFIHEVPARIGHNPALDAAVIVLLNVHASLVHKETAQGIVSPILYLRAITALQTCLEHCQLGRSANTLCASVLLGLVEAYAGPRVGNRYIAHVGGAGRLIELHGPRKFSDPFMREMLLFNRGGIIITCMYARKPCFLALPEWREVAFDKSGRNVDACLHTDVMHFMAQLPQIFRDLEELSKSNSCVLPGSCRTHSSQKSDWNEPYVGGVCTQMSPSDEKADVEYLGQLLPAGVQLPTTTPGGSHSSVFSNLLQQIQSFKNSLHVLAGSMNAKLADGSTVTKGPSNGKNNPISIRYHFSNQRDMTAYNCFWSTIIITNKIIMRLLPQSDATVRELHSECRSLAFEICKTWDDTWASRPIGAFHTNLSFVVAYEYCTSEVQEWILEVLNSLLDCQMEGGFRWSRDTISMMLKKLTGESLETAPRRVGGQHGLR</sequence>
<dbReference type="Gene3D" id="4.10.240.10">
    <property type="entry name" value="Zn(2)-C6 fungal-type DNA-binding domain"/>
    <property type="match status" value="1"/>
</dbReference>
<dbReference type="Proteomes" id="UP000799423">
    <property type="component" value="Unassembled WGS sequence"/>
</dbReference>
<dbReference type="SUPFAM" id="SSF57701">
    <property type="entry name" value="Zn2/Cys6 DNA-binding domain"/>
    <property type="match status" value="1"/>
</dbReference>
<dbReference type="EMBL" id="MU006347">
    <property type="protein sequence ID" value="KAF2845433.1"/>
    <property type="molecule type" value="Genomic_DNA"/>
</dbReference>
<name>A0A6A7AQT2_9PLEO</name>
<dbReference type="CDD" id="cd00067">
    <property type="entry name" value="GAL4"/>
    <property type="match status" value="1"/>
</dbReference>
<keyword evidence="1" id="KW-0539">Nucleus</keyword>
<dbReference type="GO" id="GO:0000981">
    <property type="term" value="F:DNA-binding transcription factor activity, RNA polymerase II-specific"/>
    <property type="evidence" value="ECO:0007669"/>
    <property type="project" value="InterPro"/>
</dbReference>
<dbReference type="InterPro" id="IPR001138">
    <property type="entry name" value="Zn2Cys6_DnaBD"/>
</dbReference>
<evidence type="ECO:0000259" key="2">
    <source>
        <dbReference type="PROSITE" id="PS50048"/>
    </source>
</evidence>
<evidence type="ECO:0000313" key="4">
    <source>
        <dbReference type="Proteomes" id="UP000799423"/>
    </source>
</evidence>
<dbReference type="InterPro" id="IPR036864">
    <property type="entry name" value="Zn2-C6_fun-type_DNA-bd_sf"/>
</dbReference>
<dbReference type="PROSITE" id="PS00463">
    <property type="entry name" value="ZN2_CY6_FUNGAL_1"/>
    <property type="match status" value="1"/>
</dbReference>
<accession>A0A6A7AQT2</accession>
<dbReference type="SMART" id="SM00066">
    <property type="entry name" value="GAL4"/>
    <property type="match status" value="1"/>
</dbReference>
<protein>
    <recommendedName>
        <fullName evidence="2">Zn(2)-C6 fungal-type domain-containing protein</fullName>
    </recommendedName>
</protein>
<dbReference type="OrthoDB" id="4314040at2759"/>
<keyword evidence="4" id="KW-1185">Reference proteome</keyword>
<dbReference type="PANTHER" id="PTHR38111">
    <property type="entry name" value="ZN(2)-C6 FUNGAL-TYPE DOMAIN-CONTAINING PROTEIN-RELATED"/>
    <property type="match status" value="1"/>
</dbReference>
<evidence type="ECO:0000256" key="1">
    <source>
        <dbReference type="ARBA" id="ARBA00023242"/>
    </source>
</evidence>
<proteinExistence type="predicted"/>
<feature type="domain" description="Zn(2)-C6 fungal-type" evidence="2">
    <location>
        <begin position="9"/>
        <end position="37"/>
    </location>
</feature>
<dbReference type="Pfam" id="PF00172">
    <property type="entry name" value="Zn_clus"/>
    <property type="match status" value="1"/>
</dbReference>
<dbReference type="PROSITE" id="PS50048">
    <property type="entry name" value="ZN2_CY6_FUNGAL_2"/>
    <property type="match status" value="1"/>
</dbReference>
<dbReference type="GO" id="GO:0008270">
    <property type="term" value="F:zinc ion binding"/>
    <property type="evidence" value="ECO:0007669"/>
    <property type="project" value="InterPro"/>
</dbReference>